<dbReference type="EMBL" id="RWJN01000118">
    <property type="protein sequence ID" value="TCD66884.1"/>
    <property type="molecule type" value="Genomic_DNA"/>
</dbReference>
<dbReference type="AlphaFoldDB" id="A0A4R0RVS2"/>
<dbReference type="GO" id="GO:0019781">
    <property type="term" value="F:NEDD8 activating enzyme activity"/>
    <property type="evidence" value="ECO:0007669"/>
    <property type="project" value="UniProtKB-UniRule"/>
</dbReference>
<keyword evidence="4 5" id="KW-0833">Ubl conjugation pathway</keyword>
<evidence type="ECO:0000256" key="1">
    <source>
        <dbReference type="ARBA" id="ARBA00005032"/>
    </source>
</evidence>
<evidence type="ECO:0000259" key="7">
    <source>
        <dbReference type="Pfam" id="PF00899"/>
    </source>
</evidence>
<dbReference type="InterPro" id="IPR045886">
    <property type="entry name" value="ThiF/MoeB/HesA"/>
</dbReference>
<evidence type="ECO:0000256" key="2">
    <source>
        <dbReference type="ARBA" id="ARBA00006868"/>
    </source>
</evidence>
<dbReference type="PANTHER" id="PTHR10953:SF29">
    <property type="entry name" value="NEDD8-ACTIVATING ENZYME E1 REGULATORY SUBUNIT"/>
    <property type="match status" value="1"/>
</dbReference>
<dbReference type="Pfam" id="PF00899">
    <property type="entry name" value="ThiF"/>
    <property type="match status" value="1"/>
</dbReference>
<dbReference type="InterPro" id="IPR000594">
    <property type="entry name" value="ThiF_NAD_FAD-bd"/>
</dbReference>
<dbReference type="STRING" id="92696.A0A4R0RVS2"/>
<dbReference type="InterPro" id="IPR030667">
    <property type="entry name" value="APP-BP1"/>
</dbReference>
<evidence type="ECO:0000256" key="5">
    <source>
        <dbReference type="PIRNR" id="PIRNR039099"/>
    </source>
</evidence>
<sequence>MAQPDSQEIGDATTAVHSQPDSKTRRYDRQLRLWAASGQSALESSRTLVISASATSTSILKNLVLPGIGHFTLLDADAVSPADAGNNFFLNGYSSIGKNKAEEAVPLLTELNESVDGKAEVKPIDEVLQTDEGRNWVKSFSLVIAHNLSQDTLDTLSKLLWDGLGNPPLIVVRSAGFLADFFIQFHEQCIIEPHSETFPSLRLTRPFPALAEWANSTDYDKLDPTEHAHIPFPIILVKATEKWKAEHDGQLPKVYAEKQAFKAAIRDLQKKMDEENFDEAEAQAWRISGEVPVPSEIKSLFALTPLVPASSSSSTNGSSVSEQSNAAFHTLLQTLKLFVESPEGPGCLPLTSTLPDMHTDTESYVRLQRMYKEQAGKEAALFKKILKANFPDTPVDDGMVDLFVKNTHHVNVLRGKRWGAWEEDKSAVASSLESDPRETATHLALSALSNLQSKGIDVTADALRADILTRLPPNTELPEEMTNAVGELERSPTADVPNTAAFLGGMIAQEAIKMITKQYVPVKGYCVVDLVESWTGVVGA</sequence>
<feature type="region of interest" description="Disordered" evidence="6">
    <location>
        <begin position="1"/>
        <end position="24"/>
    </location>
</feature>
<keyword evidence="9" id="KW-1185">Reference proteome</keyword>
<dbReference type="InterPro" id="IPR035985">
    <property type="entry name" value="Ubiquitin-activating_enz"/>
</dbReference>
<dbReference type="SUPFAM" id="SSF69572">
    <property type="entry name" value="Activating enzymes of the ubiquitin-like proteins"/>
    <property type="match status" value="1"/>
</dbReference>
<evidence type="ECO:0000256" key="6">
    <source>
        <dbReference type="SAM" id="MobiDB-lite"/>
    </source>
</evidence>
<comment type="caution">
    <text evidence="8">The sequence shown here is derived from an EMBL/GenBank/DDBJ whole genome shotgun (WGS) entry which is preliminary data.</text>
</comment>
<dbReference type="OrthoDB" id="1708823at2759"/>
<evidence type="ECO:0000256" key="4">
    <source>
        <dbReference type="ARBA" id="ARBA00022786"/>
    </source>
</evidence>
<organism evidence="8 9">
    <name type="scientific">Steccherinum ochraceum</name>
    <dbReference type="NCBI Taxonomy" id="92696"/>
    <lineage>
        <taxon>Eukaryota</taxon>
        <taxon>Fungi</taxon>
        <taxon>Dikarya</taxon>
        <taxon>Basidiomycota</taxon>
        <taxon>Agaricomycotina</taxon>
        <taxon>Agaricomycetes</taxon>
        <taxon>Polyporales</taxon>
        <taxon>Steccherinaceae</taxon>
        <taxon>Steccherinum</taxon>
    </lineage>
</organism>
<dbReference type="PIRSF" id="PIRSF039099">
    <property type="entry name" value="APP-BP1"/>
    <property type="match status" value="1"/>
</dbReference>
<proteinExistence type="inferred from homology"/>
<evidence type="ECO:0000313" key="9">
    <source>
        <dbReference type="Proteomes" id="UP000292702"/>
    </source>
</evidence>
<dbReference type="FunFam" id="3.40.50.720:FF:000475">
    <property type="entry name" value="NEDD8-activating enzyme E1 regulatory subunit"/>
    <property type="match status" value="1"/>
</dbReference>
<evidence type="ECO:0000313" key="8">
    <source>
        <dbReference type="EMBL" id="TCD66884.1"/>
    </source>
</evidence>
<dbReference type="GO" id="GO:0045116">
    <property type="term" value="P:protein neddylation"/>
    <property type="evidence" value="ECO:0007669"/>
    <property type="project" value="UniProtKB-UniRule"/>
</dbReference>
<dbReference type="GO" id="GO:0005737">
    <property type="term" value="C:cytoplasm"/>
    <property type="evidence" value="ECO:0007669"/>
    <property type="project" value="TreeGrafter"/>
</dbReference>
<reference evidence="8 9" key="1">
    <citation type="submission" date="2018-11" db="EMBL/GenBank/DDBJ databases">
        <title>Genome assembly of Steccherinum ochraceum LE-BIN_3174, the white-rot fungus of the Steccherinaceae family (The Residual Polyporoid clade, Polyporales, Basidiomycota).</title>
        <authorList>
            <person name="Fedorova T.V."/>
            <person name="Glazunova O.A."/>
            <person name="Landesman E.O."/>
            <person name="Moiseenko K.V."/>
            <person name="Psurtseva N.V."/>
            <person name="Savinova O.S."/>
            <person name="Shakhova N.V."/>
            <person name="Tyazhelova T.V."/>
            <person name="Vasina D.V."/>
        </authorList>
    </citation>
    <scope>NUCLEOTIDE SEQUENCE [LARGE SCALE GENOMIC DNA]</scope>
    <source>
        <strain evidence="8 9">LE-BIN_3174</strain>
    </source>
</reference>
<comment type="pathway">
    <text evidence="1 5">Protein modification; protein neddylation.</text>
</comment>
<dbReference type="Gene3D" id="3.40.50.720">
    <property type="entry name" value="NAD(P)-binding Rossmann-like Domain"/>
    <property type="match status" value="2"/>
</dbReference>
<protein>
    <recommendedName>
        <fullName evidence="3 5">NEDD8-activating enzyme E1 regulatory subunit</fullName>
    </recommendedName>
</protein>
<evidence type="ECO:0000256" key="3">
    <source>
        <dbReference type="ARBA" id="ARBA00015407"/>
    </source>
</evidence>
<comment type="similarity">
    <text evidence="2 5">Belongs to the ubiquitin-activating E1 family. ULA1 subfamily.</text>
</comment>
<dbReference type="PANTHER" id="PTHR10953">
    <property type="entry name" value="UBIQUITIN-ACTIVATING ENZYME E1"/>
    <property type="match status" value="1"/>
</dbReference>
<accession>A0A4R0RVS2</accession>
<feature type="domain" description="THIF-type NAD/FAD binding fold" evidence="7">
    <location>
        <begin position="27"/>
        <end position="144"/>
    </location>
</feature>
<dbReference type="Proteomes" id="UP000292702">
    <property type="component" value="Unassembled WGS sequence"/>
</dbReference>
<comment type="function">
    <text evidence="5">Regulatory subunit of the dimeric UBA3-ULA1 E1 enzyme.</text>
</comment>
<name>A0A4R0RVS2_9APHY</name>
<dbReference type="UniPathway" id="UPA00885"/>
<gene>
    <name evidence="8" type="ORF">EIP91_000782</name>
</gene>